<evidence type="ECO:0000313" key="2">
    <source>
        <dbReference type="EMBL" id="AWM34101.1"/>
    </source>
</evidence>
<dbReference type="SUPFAM" id="SSF48452">
    <property type="entry name" value="TPR-like"/>
    <property type="match status" value="1"/>
</dbReference>
<dbReference type="EMBL" id="CP029145">
    <property type="protein sequence ID" value="AWM34101.1"/>
    <property type="molecule type" value="Genomic_DNA"/>
</dbReference>
<feature type="chain" id="PRO_5016282074" description="Tetratricopeptide repeat protein" evidence="1">
    <location>
        <begin position="22"/>
        <end position="162"/>
    </location>
</feature>
<protein>
    <recommendedName>
        <fullName evidence="4">Tetratricopeptide repeat protein</fullName>
    </recommendedName>
</protein>
<feature type="signal peptide" evidence="1">
    <location>
        <begin position="1"/>
        <end position="21"/>
    </location>
</feature>
<reference evidence="3" key="1">
    <citation type="submission" date="2018-04" db="EMBL/GenBank/DDBJ databases">
        <title>Complete genome of Antarctic heterotrophic bacterium Hymenobacter nivis.</title>
        <authorList>
            <person name="Terashima M."/>
        </authorList>
    </citation>
    <scope>NUCLEOTIDE SEQUENCE [LARGE SCALE GENOMIC DNA]</scope>
    <source>
        <strain evidence="3">NBRC 111535</strain>
    </source>
</reference>
<keyword evidence="3" id="KW-1185">Reference proteome</keyword>
<evidence type="ECO:0000256" key="1">
    <source>
        <dbReference type="SAM" id="SignalP"/>
    </source>
</evidence>
<dbReference type="KEGG" id="hnv:DDQ68_15690"/>
<evidence type="ECO:0008006" key="4">
    <source>
        <dbReference type="Google" id="ProtNLM"/>
    </source>
</evidence>
<evidence type="ECO:0000313" key="3">
    <source>
        <dbReference type="Proteomes" id="UP000245999"/>
    </source>
</evidence>
<dbReference type="RefSeq" id="WP_109657148.1">
    <property type="nucleotide sequence ID" value="NZ_CP029145.1"/>
</dbReference>
<dbReference type="Proteomes" id="UP000245999">
    <property type="component" value="Chromosome"/>
</dbReference>
<name>A0A2Z3GNW3_9BACT</name>
<dbReference type="AlphaFoldDB" id="A0A2Z3GNW3"/>
<organism evidence="2 3">
    <name type="scientific">Hymenobacter nivis</name>
    <dbReference type="NCBI Taxonomy" id="1850093"/>
    <lineage>
        <taxon>Bacteria</taxon>
        <taxon>Pseudomonadati</taxon>
        <taxon>Bacteroidota</taxon>
        <taxon>Cytophagia</taxon>
        <taxon>Cytophagales</taxon>
        <taxon>Hymenobacteraceae</taxon>
        <taxon>Hymenobacter</taxon>
    </lineage>
</organism>
<gene>
    <name evidence="2" type="ORF">DDQ68_15690</name>
</gene>
<proteinExistence type="predicted"/>
<sequence>MRFALLVIGLLLAGAPAPLRAQTPGAAPTTTTPTGPYAALKGEVAAAVAAHAPQAPALTGQLFRLNPNDEQVYTDLMSIYEAENAAPALLAFFNSRLPTAPSTPKAQGYLHLYAGILSMQLGQLVDARPHFVQAKNQLRKVLKPNDPAFRIIQQGLGEGMHR</sequence>
<accession>A0A2Z3GNW3</accession>
<keyword evidence="1" id="KW-0732">Signal</keyword>
<dbReference type="OrthoDB" id="1112543at2"/>
<dbReference type="InterPro" id="IPR011990">
    <property type="entry name" value="TPR-like_helical_dom_sf"/>
</dbReference>